<dbReference type="Pfam" id="PF00293">
    <property type="entry name" value="NUDIX"/>
    <property type="match status" value="1"/>
</dbReference>
<proteinExistence type="predicted"/>
<name>A0ABN0VDV7_9ACTN</name>
<dbReference type="PROSITE" id="PS51462">
    <property type="entry name" value="NUDIX"/>
    <property type="match status" value="1"/>
</dbReference>
<reference evidence="2 3" key="1">
    <citation type="journal article" date="2019" name="Int. J. Syst. Evol. Microbiol.">
        <title>The Global Catalogue of Microorganisms (GCM) 10K type strain sequencing project: providing services to taxonomists for standard genome sequencing and annotation.</title>
        <authorList>
            <consortium name="The Broad Institute Genomics Platform"/>
            <consortium name="The Broad Institute Genome Sequencing Center for Infectious Disease"/>
            <person name="Wu L."/>
            <person name="Ma J."/>
        </authorList>
    </citation>
    <scope>NUCLEOTIDE SEQUENCE [LARGE SCALE GENOMIC DNA]</scope>
    <source>
        <strain evidence="2 3">JCM 4505</strain>
    </source>
</reference>
<evidence type="ECO:0000313" key="3">
    <source>
        <dbReference type="Proteomes" id="UP001501867"/>
    </source>
</evidence>
<dbReference type="RefSeq" id="WP_344158678.1">
    <property type="nucleotide sequence ID" value="NZ_BAAABV010000015.1"/>
</dbReference>
<organism evidence="2 3">
    <name type="scientific">Streptomyces polychromogenes</name>
    <dbReference type="NCBI Taxonomy" id="67342"/>
    <lineage>
        <taxon>Bacteria</taxon>
        <taxon>Bacillati</taxon>
        <taxon>Actinomycetota</taxon>
        <taxon>Actinomycetes</taxon>
        <taxon>Kitasatosporales</taxon>
        <taxon>Streptomycetaceae</taxon>
        <taxon>Streptomyces</taxon>
    </lineage>
</organism>
<dbReference type="EMBL" id="BAAABV010000015">
    <property type="protein sequence ID" value="GAA0290386.1"/>
    <property type="molecule type" value="Genomic_DNA"/>
</dbReference>
<dbReference type="Proteomes" id="UP001501867">
    <property type="component" value="Unassembled WGS sequence"/>
</dbReference>
<protein>
    <recommendedName>
        <fullName evidence="1">Nudix hydrolase domain-containing protein</fullName>
    </recommendedName>
</protein>
<dbReference type="SUPFAM" id="SSF55811">
    <property type="entry name" value="Nudix"/>
    <property type="match status" value="1"/>
</dbReference>
<dbReference type="CDD" id="cd04669">
    <property type="entry name" value="NUDIX_Hydrolase"/>
    <property type="match status" value="1"/>
</dbReference>
<keyword evidence="3" id="KW-1185">Reference proteome</keyword>
<evidence type="ECO:0000313" key="2">
    <source>
        <dbReference type="EMBL" id="GAA0290386.1"/>
    </source>
</evidence>
<accession>A0ABN0VDV7</accession>
<dbReference type="Gene3D" id="3.90.79.10">
    <property type="entry name" value="Nucleoside Triphosphate Pyrophosphohydrolase"/>
    <property type="match status" value="1"/>
</dbReference>
<feature type="domain" description="Nudix hydrolase" evidence="1">
    <location>
        <begin position="1"/>
        <end position="136"/>
    </location>
</feature>
<dbReference type="InterPro" id="IPR000086">
    <property type="entry name" value="NUDIX_hydrolase_dom"/>
</dbReference>
<gene>
    <name evidence="2" type="ORF">GCM10010302_31160</name>
</gene>
<dbReference type="InterPro" id="IPR015797">
    <property type="entry name" value="NUDIX_hydrolase-like_dom_sf"/>
</dbReference>
<sequence length="143" mass="15865">MKQRVRAVLITPHETMLVIKRIRPGIAPYRVIVGGGVEETDASLEDALLREVREEIAADAQIVRLLHTAENPKGETEFFYLARVGTWNFDDRTGPEFARDDRGEYLLEEVPLTTDALAALNLLPEEISAVLSRALEAGDLLPG</sequence>
<comment type="caution">
    <text evidence="2">The sequence shown here is derived from an EMBL/GenBank/DDBJ whole genome shotgun (WGS) entry which is preliminary data.</text>
</comment>
<evidence type="ECO:0000259" key="1">
    <source>
        <dbReference type="PROSITE" id="PS51462"/>
    </source>
</evidence>